<keyword evidence="2" id="KW-1185">Reference proteome</keyword>
<dbReference type="Proteomes" id="UP001162992">
    <property type="component" value="Chromosome 20"/>
</dbReference>
<proteinExistence type="predicted"/>
<dbReference type="EMBL" id="CM055111">
    <property type="protein sequence ID" value="KAJ7519628.1"/>
    <property type="molecule type" value="Genomic_DNA"/>
</dbReference>
<protein>
    <submittedName>
        <fullName evidence="1">Uncharacterized protein</fullName>
    </submittedName>
</protein>
<organism evidence="1 2">
    <name type="scientific">Diphasiastrum complanatum</name>
    <name type="common">Issler's clubmoss</name>
    <name type="synonym">Lycopodium complanatum</name>
    <dbReference type="NCBI Taxonomy" id="34168"/>
    <lineage>
        <taxon>Eukaryota</taxon>
        <taxon>Viridiplantae</taxon>
        <taxon>Streptophyta</taxon>
        <taxon>Embryophyta</taxon>
        <taxon>Tracheophyta</taxon>
        <taxon>Lycopodiopsida</taxon>
        <taxon>Lycopodiales</taxon>
        <taxon>Lycopodiaceae</taxon>
        <taxon>Lycopodioideae</taxon>
        <taxon>Diphasiastrum</taxon>
    </lineage>
</organism>
<gene>
    <name evidence="1" type="ORF">O6H91_20G047100</name>
</gene>
<name>A0ACC2APW0_DIPCM</name>
<sequence>MKHRHSSRRLAPLLCLTILLLLWLPASGVTDAGDLQVLQNFLKGVKNPSALGWSGNDPCGSKWAHMRCEGSSVAAIFASGLNLQGTVTSGLNALTNLQSLQLQNNGFTGSLPSLKGLASLTDAYFGGNSFDIIPGDFFSGLTSLQHLYLDDNPLNGTNGWSLPFDIQGSTQLNTLSLTNISLTGTIPDFLGKMSNLRVLNVAYNRLGGSLPASFSSSNLVQFQANNQQGPVLSGRIDVVGGMQSLAQLWLQVNGFTGPIPAGLTNAISLKDLRLNDNALEGIIPPGLVNLPLGNFTVKNNQLVGPIPKFPSNVNFVYSGNNFCQATPGVGCDPQVMGLLGFLDGVNYPSVLVSSWIGNDPCGGWIGVTCASTTKGNAGTVSDLVLVNDKLNGTISPALGNLTGLTTLKLNDNNLTGTIPTSLTKLPLLKTVDLSNNNLSKPVPVFPPQVALNTTGNPLNDVPSGPSAAPGGGSPTPVPGTSSGGSGSSPLPTPTNSTSGGSTKSSSVSVGGIVGALVGAISIVLLIAVGCLVYRRRRSRFIRIQGPNTVVVHPGDSGRDPEVVKIVVAGNGTNGNTSQSHSRSNSGPSEVQVVEAGNLLISIQVLRNATKNFSEQTILGRGGFGVVYRGELDDGTNIAVKRMEAAVVSNKGSKEFQAEIAVLTKVRHRHLVALLGYCIEGNERLLVYEYMPQGTLSQHLFEYESLGLKPLSWKQRLSIALDVARGMEYLHGLAHKSFIHRDLKPSNILLGDDFRAKVSDFGLVKLAPDGKLSVETRLAGTFGYLAPEYAVTGRVTTKADVFSFGVVLMELITGRRAIDDTQSEENMHLVTWFRRMSANKESFRTSIDTAIELTEETYASISITAELAGHCTAREPYQRPDMGHAVNVLAPMVEQWKPSDFENEESAGIDLDMTLPQALKRWQALENSSTSFLDDTHTSIPTRPTGFADSFASTDGR</sequence>
<accession>A0ACC2APW0</accession>
<evidence type="ECO:0000313" key="1">
    <source>
        <dbReference type="EMBL" id="KAJ7519628.1"/>
    </source>
</evidence>
<reference evidence="2" key="1">
    <citation type="journal article" date="2024" name="Proc. Natl. Acad. Sci. U.S.A.">
        <title>Extraordinary preservation of gene collinearity over three hundred million years revealed in homosporous lycophytes.</title>
        <authorList>
            <person name="Li C."/>
            <person name="Wickell D."/>
            <person name="Kuo L.Y."/>
            <person name="Chen X."/>
            <person name="Nie B."/>
            <person name="Liao X."/>
            <person name="Peng D."/>
            <person name="Ji J."/>
            <person name="Jenkins J."/>
            <person name="Williams M."/>
            <person name="Shu S."/>
            <person name="Plott C."/>
            <person name="Barry K."/>
            <person name="Rajasekar S."/>
            <person name="Grimwood J."/>
            <person name="Han X."/>
            <person name="Sun S."/>
            <person name="Hou Z."/>
            <person name="He W."/>
            <person name="Dai G."/>
            <person name="Sun C."/>
            <person name="Schmutz J."/>
            <person name="Leebens-Mack J.H."/>
            <person name="Li F.W."/>
            <person name="Wang L."/>
        </authorList>
    </citation>
    <scope>NUCLEOTIDE SEQUENCE [LARGE SCALE GENOMIC DNA]</scope>
    <source>
        <strain evidence="2">cv. PW_Plant_1</strain>
    </source>
</reference>
<evidence type="ECO:0000313" key="2">
    <source>
        <dbReference type="Proteomes" id="UP001162992"/>
    </source>
</evidence>
<comment type="caution">
    <text evidence="1">The sequence shown here is derived from an EMBL/GenBank/DDBJ whole genome shotgun (WGS) entry which is preliminary data.</text>
</comment>